<evidence type="ECO:0000256" key="3">
    <source>
        <dbReference type="ARBA" id="ARBA00023125"/>
    </source>
</evidence>
<dbReference type="EMBL" id="CP009313">
    <property type="protein sequence ID" value="AJE43404.1"/>
    <property type="molecule type" value="Genomic_DNA"/>
</dbReference>
<dbReference type="PANTHER" id="PTHR30055">
    <property type="entry name" value="HTH-TYPE TRANSCRIPTIONAL REGULATOR RUTR"/>
    <property type="match status" value="1"/>
</dbReference>
<dbReference type="PROSITE" id="PS50977">
    <property type="entry name" value="HTH_TETR_2"/>
    <property type="match status" value="1"/>
</dbReference>
<dbReference type="Gene3D" id="1.10.357.10">
    <property type="entry name" value="Tetracycline Repressor, domain 2"/>
    <property type="match status" value="1"/>
</dbReference>
<keyword evidence="3 5" id="KW-0238">DNA-binding</keyword>
<dbReference type="HOGENOM" id="CLU_069543_3_0_11"/>
<name>A0A0B5DJL0_9ACTN</name>
<evidence type="ECO:0000313" key="8">
    <source>
        <dbReference type="EMBL" id="QEV41904.1"/>
    </source>
</evidence>
<dbReference type="InterPro" id="IPR036271">
    <property type="entry name" value="Tet_transcr_reg_TetR-rel_C_sf"/>
</dbReference>
<protein>
    <submittedName>
        <fullName evidence="8">TetR family transcriptional regulator</fullName>
    </submittedName>
</protein>
<dbReference type="InterPro" id="IPR050109">
    <property type="entry name" value="HTH-type_TetR-like_transc_reg"/>
</dbReference>
<dbReference type="InterPro" id="IPR009057">
    <property type="entry name" value="Homeodomain-like_sf"/>
</dbReference>
<dbReference type="Proteomes" id="UP000325763">
    <property type="component" value="Chromosome"/>
</dbReference>
<dbReference type="InterPro" id="IPR004111">
    <property type="entry name" value="Repressor_TetR_C"/>
</dbReference>
<proteinExistence type="predicted"/>
<keyword evidence="4" id="KW-0804">Transcription</keyword>
<keyword evidence="2" id="KW-0805">Transcription regulation</keyword>
<evidence type="ECO:0000256" key="1">
    <source>
        <dbReference type="ARBA" id="ARBA00022491"/>
    </source>
</evidence>
<evidence type="ECO:0000256" key="5">
    <source>
        <dbReference type="PROSITE-ProRule" id="PRU00335"/>
    </source>
</evidence>
<dbReference type="InterPro" id="IPR003012">
    <property type="entry name" value="Tet_transcr_reg_TetR"/>
</dbReference>
<dbReference type="OrthoDB" id="3432043at2"/>
<accession>A0A0B5DJL0</accession>
<dbReference type="Proteomes" id="UP000031526">
    <property type="component" value="Chromosome"/>
</dbReference>
<reference evidence="8 10" key="3">
    <citation type="submission" date="2017-09" db="EMBL/GenBank/DDBJ databases">
        <title>Streptomyces genome completion.</title>
        <authorList>
            <person name="Lee N."/>
            <person name="Cho B.-K."/>
        </authorList>
    </citation>
    <scope>NUCLEOTIDE SEQUENCE [LARGE SCALE GENOMIC DNA]</scope>
    <source>
        <strain evidence="8 10">ATCC 14899</strain>
    </source>
</reference>
<evidence type="ECO:0000313" key="10">
    <source>
        <dbReference type="Proteomes" id="UP000325763"/>
    </source>
</evidence>
<dbReference type="KEGG" id="snq:CP978_28060"/>
<dbReference type="AlphaFoldDB" id="A0A0B5DJL0"/>
<dbReference type="PRINTS" id="PR00400">
    <property type="entry name" value="TETREPRESSOR"/>
</dbReference>
<dbReference type="Pfam" id="PF02909">
    <property type="entry name" value="TetR_C_1"/>
    <property type="match status" value="1"/>
</dbReference>
<reference evidence="7 9" key="2">
    <citation type="journal article" date="2016" name="Appl. Microbiol. Biotechnol.">
        <title>Exploiting the genome sequence of Streptomyces nodosus for enhanced antibiotic production.</title>
        <authorList>
            <person name="Sweeney P."/>
            <person name="Murphy C.D."/>
            <person name="Caffrey P."/>
        </authorList>
    </citation>
    <scope>NUCLEOTIDE SEQUENCE [LARGE SCALE GENOMIC DNA]</scope>
    <source>
        <strain evidence="7 9">ATCC 14899</strain>
    </source>
</reference>
<evidence type="ECO:0000256" key="4">
    <source>
        <dbReference type="ARBA" id="ARBA00023163"/>
    </source>
</evidence>
<keyword evidence="9" id="KW-1185">Reference proteome</keyword>
<evidence type="ECO:0000313" key="9">
    <source>
        <dbReference type="Proteomes" id="UP000031526"/>
    </source>
</evidence>
<dbReference type="RefSeq" id="WP_043445348.1">
    <property type="nucleotide sequence ID" value="NZ_CP009313.1"/>
</dbReference>
<reference evidence="9" key="1">
    <citation type="submission" date="2014-09" db="EMBL/GenBank/DDBJ databases">
        <title>Sequence of the Streptomyces nodosus genome.</title>
        <authorList>
            <person name="Sweeney P."/>
            <person name="Stephens N."/>
            <person name="Murphy C."/>
            <person name="Caffrey P."/>
        </authorList>
    </citation>
    <scope>NUCLEOTIDE SEQUENCE [LARGE SCALE GENOMIC DNA]</scope>
    <source>
        <strain evidence="9">ATCC 14899</strain>
    </source>
</reference>
<dbReference type="PANTHER" id="PTHR30055:SF151">
    <property type="entry name" value="TRANSCRIPTIONAL REGULATORY PROTEIN"/>
    <property type="match status" value="1"/>
</dbReference>
<keyword evidence="1" id="KW-0678">Repressor</keyword>
<dbReference type="GO" id="GO:0045892">
    <property type="term" value="P:negative regulation of DNA-templated transcription"/>
    <property type="evidence" value="ECO:0007669"/>
    <property type="project" value="InterPro"/>
</dbReference>
<dbReference type="GO" id="GO:0003700">
    <property type="term" value="F:DNA-binding transcription factor activity"/>
    <property type="evidence" value="ECO:0007669"/>
    <property type="project" value="TreeGrafter"/>
</dbReference>
<sequence>MSAGTRRTGRPSTPVLDREVIVRGALDLIDEVGAGGFSIALLARRLRVRPSSLYNHVKGRDDILAGVRELVADPIDAAAFDVLPWDEALVSWARLYRAAFAAHPQTISLLATIPVSGAHRTLRMYESVVAGLERGGWPTASVIPVMVGVESFVLGSALDLVAPPAMFDPGPDTPQVPRFAAAVHARDEVSAVQGRSAADLAFEVSLAALVEGLRVRLAAEIASRRG</sequence>
<dbReference type="GO" id="GO:0000976">
    <property type="term" value="F:transcription cis-regulatory region binding"/>
    <property type="evidence" value="ECO:0007669"/>
    <property type="project" value="TreeGrafter"/>
</dbReference>
<dbReference type="STRING" id="40318.SNOD_27785"/>
<organism evidence="7 9">
    <name type="scientific">Streptomyces nodosus</name>
    <dbReference type="NCBI Taxonomy" id="40318"/>
    <lineage>
        <taxon>Bacteria</taxon>
        <taxon>Bacillati</taxon>
        <taxon>Actinomycetota</taxon>
        <taxon>Actinomycetes</taxon>
        <taxon>Kitasatosporales</taxon>
        <taxon>Streptomycetaceae</taxon>
        <taxon>Streptomyces</taxon>
    </lineage>
</organism>
<dbReference type="SUPFAM" id="SSF48498">
    <property type="entry name" value="Tetracyclin repressor-like, C-terminal domain"/>
    <property type="match status" value="1"/>
</dbReference>
<evidence type="ECO:0000313" key="7">
    <source>
        <dbReference type="EMBL" id="AJE43404.1"/>
    </source>
</evidence>
<feature type="DNA-binding region" description="H-T-H motif" evidence="5">
    <location>
        <begin position="38"/>
        <end position="57"/>
    </location>
</feature>
<gene>
    <name evidence="8" type="ORF">CP978_28060</name>
    <name evidence="7" type="ORF">SNOD_27785</name>
</gene>
<dbReference type="SUPFAM" id="SSF46689">
    <property type="entry name" value="Homeodomain-like"/>
    <property type="match status" value="1"/>
</dbReference>
<feature type="domain" description="HTH tetR-type" evidence="6">
    <location>
        <begin position="15"/>
        <end position="75"/>
    </location>
</feature>
<dbReference type="InterPro" id="IPR001647">
    <property type="entry name" value="HTH_TetR"/>
</dbReference>
<evidence type="ECO:0000259" key="6">
    <source>
        <dbReference type="PROSITE" id="PS50977"/>
    </source>
</evidence>
<evidence type="ECO:0000256" key="2">
    <source>
        <dbReference type="ARBA" id="ARBA00023015"/>
    </source>
</evidence>
<dbReference type="GO" id="GO:0046677">
    <property type="term" value="P:response to antibiotic"/>
    <property type="evidence" value="ECO:0007669"/>
    <property type="project" value="InterPro"/>
</dbReference>
<dbReference type="EMBL" id="CP023747">
    <property type="protein sequence ID" value="QEV41904.1"/>
    <property type="molecule type" value="Genomic_DNA"/>
</dbReference>